<comment type="caution">
    <text evidence="1">The sequence shown here is derived from an EMBL/GenBank/DDBJ whole genome shotgun (WGS) entry which is preliminary data.</text>
</comment>
<dbReference type="AlphaFoldDB" id="A0AAN7UPN9"/>
<gene>
    <name evidence="1" type="ORF">RRF57_006018</name>
</gene>
<sequence>MPSPPGADTSRREHRLVASMRMASGFKSPKNVDGWSSLRFSPFWGAGDTERVSASAGVGVGTGV</sequence>
<dbReference type="Proteomes" id="UP001305414">
    <property type="component" value="Unassembled WGS sequence"/>
</dbReference>
<proteinExistence type="predicted"/>
<evidence type="ECO:0000313" key="1">
    <source>
        <dbReference type="EMBL" id="KAK5630303.1"/>
    </source>
</evidence>
<organism evidence="1 2">
    <name type="scientific">Xylaria bambusicola</name>
    <dbReference type="NCBI Taxonomy" id="326684"/>
    <lineage>
        <taxon>Eukaryota</taxon>
        <taxon>Fungi</taxon>
        <taxon>Dikarya</taxon>
        <taxon>Ascomycota</taxon>
        <taxon>Pezizomycotina</taxon>
        <taxon>Sordariomycetes</taxon>
        <taxon>Xylariomycetidae</taxon>
        <taxon>Xylariales</taxon>
        <taxon>Xylariaceae</taxon>
        <taxon>Xylaria</taxon>
    </lineage>
</organism>
<accession>A0AAN7UPN9</accession>
<protein>
    <submittedName>
        <fullName evidence="1">Uncharacterized protein</fullName>
    </submittedName>
</protein>
<keyword evidence="2" id="KW-1185">Reference proteome</keyword>
<evidence type="ECO:0000313" key="2">
    <source>
        <dbReference type="Proteomes" id="UP001305414"/>
    </source>
</evidence>
<reference evidence="1 2" key="1">
    <citation type="submission" date="2023-10" db="EMBL/GenBank/DDBJ databases">
        <title>Draft genome sequence of Xylaria bambusicola isolate GMP-LS, the root and basal stem rot pathogen of sugarcane in Indonesia.</title>
        <authorList>
            <person name="Selvaraj P."/>
            <person name="Muralishankar V."/>
            <person name="Muruganantham S."/>
            <person name="Sp S."/>
            <person name="Haryani S."/>
            <person name="Lau K.J.X."/>
            <person name="Naqvi N.I."/>
        </authorList>
    </citation>
    <scope>NUCLEOTIDE SEQUENCE [LARGE SCALE GENOMIC DNA]</scope>
    <source>
        <strain evidence="1">GMP-LS</strain>
    </source>
</reference>
<dbReference type="EMBL" id="JAWHQM010000015">
    <property type="protein sequence ID" value="KAK5630303.1"/>
    <property type="molecule type" value="Genomic_DNA"/>
</dbReference>
<name>A0AAN7UPN9_9PEZI</name>